<dbReference type="InterPro" id="IPR050958">
    <property type="entry name" value="Cell_Adh-Cytoskel_Orgn"/>
</dbReference>
<dbReference type="PANTHER" id="PTHR45080">
    <property type="entry name" value="CONTACTIN 5"/>
    <property type="match status" value="1"/>
</dbReference>
<evidence type="ECO:0000259" key="9">
    <source>
        <dbReference type="PROSITE" id="PS50835"/>
    </source>
</evidence>
<reference evidence="10" key="1">
    <citation type="submission" date="2023-11" db="EMBL/GenBank/DDBJ databases">
        <title>Genome assemblies of two species of porcelain crab, Petrolisthes cinctipes and Petrolisthes manimaculis (Anomura: Porcellanidae).</title>
        <authorList>
            <person name="Angst P."/>
        </authorList>
    </citation>
    <scope>NUCLEOTIDE SEQUENCE</scope>
    <source>
        <strain evidence="10">PB745_02</strain>
        <tissue evidence="10">Gill</tissue>
    </source>
</reference>
<feature type="region of interest" description="Disordered" evidence="8">
    <location>
        <begin position="343"/>
        <end position="389"/>
    </location>
</feature>
<dbReference type="InterPro" id="IPR013098">
    <property type="entry name" value="Ig_I-set"/>
</dbReference>
<keyword evidence="11" id="KW-1185">Reference proteome</keyword>
<keyword evidence="2" id="KW-1003">Cell membrane</keyword>
<name>A0AAE1QEQ6_9EUCA</name>
<dbReference type="SMART" id="SM00408">
    <property type="entry name" value="IGc2"/>
    <property type="match status" value="3"/>
</dbReference>
<dbReference type="InterPro" id="IPR036179">
    <property type="entry name" value="Ig-like_dom_sf"/>
</dbReference>
<dbReference type="GO" id="GO:0043025">
    <property type="term" value="C:neuronal cell body"/>
    <property type="evidence" value="ECO:0007669"/>
    <property type="project" value="TreeGrafter"/>
</dbReference>
<dbReference type="Pfam" id="PF07679">
    <property type="entry name" value="I-set"/>
    <property type="match status" value="1"/>
</dbReference>
<gene>
    <name evidence="10" type="ORF">Pmani_004500</name>
</gene>
<dbReference type="GO" id="GO:0007156">
    <property type="term" value="P:homophilic cell adhesion via plasma membrane adhesion molecules"/>
    <property type="evidence" value="ECO:0007669"/>
    <property type="project" value="TreeGrafter"/>
</dbReference>
<dbReference type="PROSITE" id="PS50835">
    <property type="entry name" value="IG_LIKE"/>
    <property type="match status" value="1"/>
</dbReference>
<dbReference type="SUPFAM" id="SSF48726">
    <property type="entry name" value="Immunoglobulin"/>
    <property type="match status" value="3"/>
</dbReference>
<evidence type="ECO:0000256" key="2">
    <source>
        <dbReference type="ARBA" id="ARBA00022475"/>
    </source>
</evidence>
<comment type="caution">
    <text evidence="10">The sequence shown here is derived from an EMBL/GenBank/DDBJ whole genome shotgun (WGS) entry which is preliminary data.</text>
</comment>
<keyword evidence="5" id="KW-1015">Disulfide bond</keyword>
<dbReference type="GO" id="GO:0030424">
    <property type="term" value="C:axon"/>
    <property type="evidence" value="ECO:0007669"/>
    <property type="project" value="TreeGrafter"/>
</dbReference>
<dbReference type="InterPro" id="IPR007110">
    <property type="entry name" value="Ig-like_dom"/>
</dbReference>
<feature type="compositionally biased region" description="Basic and acidic residues" evidence="8">
    <location>
        <begin position="343"/>
        <end position="367"/>
    </location>
</feature>
<dbReference type="EMBL" id="JAWZYT010000317">
    <property type="protein sequence ID" value="KAK4324850.1"/>
    <property type="molecule type" value="Genomic_DNA"/>
</dbReference>
<evidence type="ECO:0000313" key="11">
    <source>
        <dbReference type="Proteomes" id="UP001292094"/>
    </source>
</evidence>
<dbReference type="AlphaFoldDB" id="A0AAE1QEQ6"/>
<dbReference type="SMART" id="SM00409">
    <property type="entry name" value="IG"/>
    <property type="match status" value="3"/>
</dbReference>
<proteinExistence type="predicted"/>
<organism evidence="10 11">
    <name type="scientific">Petrolisthes manimaculis</name>
    <dbReference type="NCBI Taxonomy" id="1843537"/>
    <lineage>
        <taxon>Eukaryota</taxon>
        <taxon>Metazoa</taxon>
        <taxon>Ecdysozoa</taxon>
        <taxon>Arthropoda</taxon>
        <taxon>Crustacea</taxon>
        <taxon>Multicrustacea</taxon>
        <taxon>Malacostraca</taxon>
        <taxon>Eumalacostraca</taxon>
        <taxon>Eucarida</taxon>
        <taxon>Decapoda</taxon>
        <taxon>Pleocyemata</taxon>
        <taxon>Anomura</taxon>
        <taxon>Galatheoidea</taxon>
        <taxon>Porcellanidae</taxon>
        <taxon>Petrolisthes</taxon>
    </lineage>
</organism>
<accession>A0AAE1QEQ6</accession>
<evidence type="ECO:0000256" key="5">
    <source>
        <dbReference type="ARBA" id="ARBA00023157"/>
    </source>
</evidence>
<dbReference type="Pfam" id="PF13927">
    <property type="entry name" value="Ig_3"/>
    <property type="match status" value="1"/>
</dbReference>
<dbReference type="InterPro" id="IPR013783">
    <property type="entry name" value="Ig-like_fold"/>
</dbReference>
<dbReference type="InterPro" id="IPR003598">
    <property type="entry name" value="Ig_sub2"/>
</dbReference>
<dbReference type="GO" id="GO:0008046">
    <property type="term" value="F:axon guidance receptor activity"/>
    <property type="evidence" value="ECO:0007669"/>
    <property type="project" value="TreeGrafter"/>
</dbReference>
<dbReference type="Gene3D" id="2.60.40.10">
    <property type="entry name" value="Immunoglobulins"/>
    <property type="match status" value="3"/>
</dbReference>
<evidence type="ECO:0000256" key="6">
    <source>
        <dbReference type="ARBA" id="ARBA00023180"/>
    </source>
</evidence>
<keyword evidence="7" id="KW-0393">Immunoglobulin domain</keyword>
<dbReference type="GO" id="GO:0005886">
    <property type="term" value="C:plasma membrane"/>
    <property type="evidence" value="ECO:0007669"/>
    <property type="project" value="UniProtKB-SubCell"/>
</dbReference>
<evidence type="ECO:0000256" key="8">
    <source>
        <dbReference type="SAM" id="MobiDB-lite"/>
    </source>
</evidence>
<evidence type="ECO:0000256" key="3">
    <source>
        <dbReference type="ARBA" id="ARBA00022729"/>
    </source>
</evidence>
<evidence type="ECO:0000256" key="1">
    <source>
        <dbReference type="ARBA" id="ARBA00004236"/>
    </source>
</evidence>
<keyword evidence="6" id="KW-0325">Glycoprotein</keyword>
<evidence type="ECO:0000256" key="4">
    <source>
        <dbReference type="ARBA" id="ARBA00023136"/>
    </source>
</evidence>
<dbReference type="PANTHER" id="PTHR45080:SF33">
    <property type="entry name" value="IG-LIKE DOMAIN-CONTAINING PROTEIN"/>
    <property type="match status" value="1"/>
</dbReference>
<evidence type="ECO:0000256" key="7">
    <source>
        <dbReference type="ARBA" id="ARBA00023319"/>
    </source>
</evidence>
<feature type="domain" description="Ig-like" evidence="9">
    <location>
        <begin position="133"/>
        <end position="218"/>
    </location>
</feature>
<dbReference type="FunFam" id="2.60.40.10:FF:000357">
    <property type="entry name" value="Fc receptor like 1"/>
    <property type="match status" value="1"/>
</dbReference>
<dbReference type="GO" id="GO:0050808">
    <property type="term" value="P:synapse organization"/>
    <property type="evidence" value="ECO:0007669"/>
    <property type="project" value="TreeGrafter"/>
</dbReference>
<dbReference type="CDD" id="cd00096">
    <property type="entry name" value="Ig"/>
    <property type="match status" value="1"/>
</dbReference>
<keyword evidence="4" id="KW-0472">Membrane</keyword>
<dbReference type="Proteomes" id="UP001292094">
    <property type="component" value="Unassembled WGS sequence"/>
</dbReference>
<protein>
    <recommendedName>
        <fullName evidence="9">Ig-like domain-containing protein</fullName>
    </recommendedName>
</protein>
<sequence>MLLTNKGLSNAYYDHYDNYYFDAIDERDDRSPTFQARSQIFTVEVGQSVIIPCDVDNVGNNKLIIKKIPPNGAKEKLLSVGREKVTRDRRITVEGARMTISHARPRDAGDYLCEFDLEPPVQLKHRLDVQFAPTIKALVPPEQRVIKGTAVSLQCKSHGNPEPIIRWSRQEGPLPSGLTSEEGHTLTLQSIDRHVEGTYLCTADNGIGDSASAAMTITVEYPPEITTEKAVVRSGEGDEVELTQHMSLIHVSHRHTLTIRNVTEKDFGAYVCIAENVHGQKDAVIQMTGLPKPPVVSSSPNGGERTAYTLTWQTETYYPITEYMVKFREARVGVWQVRERVSREMEERIRNRKSRGESNRVHDETHQHASHAPSPGAGLGLPGRDSGPE</sequence>
<comment type="subcellular location">
    <subcellularLocation>
        <location evidence="1">Cell membrane</location>
    </subcellularLocation>
</comment>
<evidence type="ECO:0000313" key="10">
    <source>
        <dbReference type="EMBL" id="KAK4324850.1"/>
    </source>
</evidence>
<dbReference type="InterPro" id="IPR003599">
    <property type="entry name" value="Ig_sub"/>
</dbReference>
<keyword evidence="3" id="KW-0732">Signal</keyword>